<dbReference type="InterPro" id="IPR022742">
    <property type="entry name" value="Hydrolase_4"/>
</dbReference>
<dbReference type="InterPro" id="IPR029058">
    <property type="entry name" value="AB_hydrolase_fold"/>
</dbReference>
<dbReference type="Proteomes" id="UP000197090">
    <property type="component" value="Unassembled WGS sequence"/>
</dbReference>
<accession>A0A246IDX5</accession>
<comment type="caution">
    <text evidence="2">The sequence shown here is derived from an EMBL/GenBank/DDBJ whole genome shotgun (WGS) entry which is preliminary data.</text>
</comment>
<evidence type="ECO:0000313" key="2">
    <source>
        <dbReference type="EMBL" id="OWQ77520.1"/>
    </source>
</evidence>
<sequence>MNLTPALLPVQCSDGHRYEVMACMPAQPIARLLWLPALGVAARHYLPLAQALAAKGVAVYLHEWRGNGSSSLRPSRAQDWGYREVLEQDLPASQAVMAAADEEAGPLPWIIGGHSLGGQLACVHAGRNPLHFHHLWLAASGSPFWRGFPPPRGWLLPLVYRFLPWIAQRQGVLHGRRLGFGGTEARGLIADWARVGLNNHYAAAGMGEDLDAQMARVHGSAQAVLMEHDWLAPTGSMQALLAKLPNVDAKLRVLSAQELGTRADHFAWLKAPDAVADSFFIQLDENFHKTVDGVRRHPHNSAPVAGRP</sequence>
<dbReference type="SUPFAM" id="SSF53474">
    <property type="entry name" value="alpha/beta-Hydrolases"/>
    <property type="match status" value="1"/>
</dbReference>
<protein>
    <recommendedName>
        <fullName evidence="1">Serine aminopeptidase S33 domain-containing protein</fullName>
    </recommendedName>
</protein>
<dbReference type="EMBL" id="NIVX01000032">
    <property type="protein sequence ID" value="OWQ77520.1"/>
    <property type="molecule type" value="Genomic_DNA"/>
</dbReference>
<evidence type="ECO:0000259" key="1">
    <source>
        <dbReference type="Pfam" id="PF12146"/>
    </source>
</evidence>
<name>A0A246IDX5_STEMA</name>
<evidence type="ECO:0000313" key="3">
    <source>
        <dbReference type="Proteomes" id="UP000197090"/>
    </source>
</evidence>
<dbReference type="InterPro" id="IPR017208">
    <property type="entry name" value="UCP037442_abhydr"/>
</dbReference>
<dbReference type="Pfam" id="PF12146">
    <property type="entry name" value="Hydrolase_4"/>
    <property type="match status" value="1"/>
</dbReference>
<dbReference type="PIRSF" id="PIRSF037442">
    <property type="entry name" value="UCP037442_abhydr"/>
    <property type="match status" value="1"/>
</dbReference>
<gene>
    <name evidence="2" type="ORF">CEE63_04055</name>
</gene>
<organism evidence="2 3">
    <name type="scientific">Stenotrophomonas maltophilia</name>
    <name type="common">Pseudomonas maltophilia</name>
    <name type="synonym">Xanthomonas maltophilia</name>
    <dbReference type="NCBI Taxonomy" id="40324"/>
    <lineage>
        <taxon>Bacteria</taxon>
        <taxon>Pseudomonadati</taxon>
        <taxon>Pseudomonadota</taxon>
        <taxon>Gammaproteobacteria</taxon>
        <taxon>Lysobacterales</taxon>
        <taxon>Lysobacteraceae</taxon>
        <taxon>Stenotrophomonas</taxon>
        <taxon>Stenotrophomonas maltophilia group</taxon>
    </lineage>
</organism>
<dbReference type="AlphaFoldDB" id="A0A246IDX5"/>
<proteinExistence type="predicted"/>
<feature type="domain" description="Serine aminopeptidase S33" evidence="1">
    <location>
        <begin position="30"/>
        <end position="168"/>
    </location>
</feature>
<dbReference type="Gene3D" id="3.40.50.1820">
    <property type="entry name" value="alpha/beta hydrolase"/>
    <property type="match status" value="1"/>
</dbReference>
<dbReference type="RefSeq" id="WP_088496464.1">
    <property type="nucleotide sequence ID" value="NZ_JAAAFB010000001.1"/>
</dbReference>
<reference evidence="2 3" key="1">
    <citation type="submission" date="2017-06" db="EMBL/GenBank/DDBJ databases">
        <authorList>
            <person name="Kim H.J."/>
            <person name="Triplett B.A."/>
        </authorList>
    </citation>
    <scope>NUCLEOTIDE SEQUENCE [LARGE SCALE GENOMIC DNA]</scope>
    <source>
        <strain evidence="2 3">594</strain>
    </source>
</reference>